<gene>
    <name evidence="1" type="ORF">ACFFR3_26625</name>
</gene>
<accession>A0ABV5NS82</accession>
<dbReference type="Proteomes" id="UP001589568">
    <property type="component" value="Unassembled WGS sequence"/>
</dbReference>
<evidence type="ECO:0000313" key="2">
    <source>
        <dbReference type="Proteomes" id="UP001589568"/>
    </source>
</evidence>
<dbReference type="EMBL" id="JBHMCF010000029">
    <property type="protein sequence ID" value="MFB9473092.1"/>
    <property type="molecule type" value="Genomic_DNA"/>
</dbReference>
<dbReference type="RefSeq" id="WP_345387585.1">
    <property type="nucleotide sequence ID" value="NZ_BAAAXS010000001.1"/>
</dbReference>
<reference evidence="1 2" key="1">
    <citation type="submission" date="2024-09" db="EMBL/GenBank/DDBJ databases">
        <authorList>
            <person name="Sun Q."/>
            <person name="Mori K."/>
        </authorList>
    </citation>
    <scope>NUCLEOTIDE SEQUENCE [LARGE SCALE GENOMIC DNA]</scope>
    <source>
        <strain evidence="1 2">JCM 3324</strain>
    </source>
</reference>
<evidence type="ECO:0000313" key="1">
    <source>
        <dbReference type="EMBL" id="MFB9473092.1"/>
    </source>
</evidence>
<protein>
    <recommendedName>
        <fullName evidence="3">DUF11 domain-containing protein</fullName>
    </recommendedName>
</protein>
<name>A0ABV5NS82_9ACTN</name>
<keyword evidence="2" id="KW-1185">Reference proteome</keyword>
<proteinExistence type="predicted"/>
<organism evidence="1 2">
    <name type="scientific">Nonomuraea salmonea</name>
    <dbReference type="NCBI Taxonomy" id="46181"/>
    <lineage>
        <taxon>Bacteria</taxon>
        <taxon>Bacillati</taxon>
        <taxon>Actinomycetota</taxon>
        <taxon>Actinomycetes</taxon>
        <taxon>Streptosporangiales</taxon>
        <taxon>Streptosporangiaceae</taxon>
        <taxon>Nonomuraea</taxon>
    </lineage>
</organism>
<evidence type="ECO:0008006" key="3">
    <source>
        <dbReference type="Google" id="ProtNLM"/>
    </source>
</evidence>
<comment type="caution">
    <text evidence="1">The sequence shown here is derived from an EMBL/GenBank/DDBJ whole genome shotgun (WGS) entry which is preliminary data.</text>
</comment>
<sequence length="161" mass="17555">MLAVAAAIFSWAGAATPRAAWTAEAWLPHRDDAGRLVTTMTLEVLNEGPVPVTITGIALDVPGLRLLPLDAKNNEWASVEVAGYERDVIYRTVHVGDCAKVPREPRPVRFTYRTPLWSGESEAVPGAWHISTPGEEDRVPLAWQRGLAAQACNEAVSDEWS</sequence>